<dbReference type="GO" id="GO:0036064">
    <property type="term" value="C:ciliary basal body"/>
    <property type="evidence" value="ECO:0007669"/>
    <property type="project" value="TreeGrafter"/>
</dbReference>
<evidence type="ECO:0000256" key="10">
    <source>
        <dbReference type="ARBA" id="ARBA00022782"/>
    </source>
</evidence>
<feature type="repeat" description="WD" evidence="19">
    <location>
        <begin position="855"/>
        <end position="897"/>
    </location>
</feature>
<keyword evidence="6" id="KW-0963">Cytoplasm</keyword>
<dbReference type="Pfam" id="PF00400">
    <property type="entry name" value="WD40"/>
    <property type="match status" value="4"/>
</dbReference>
<dbReference type="InterPro" id="IPR001680">
    <property type="entry name" value="WD40_rpt"/>
</dbReference>
<evidence type="ECO:0000256" key="9">
    <source>
        <dbReference type="ARBA" id="ARBA00022737"/>
    </source>
</evidence>
<evidence type="ECO:0000256" key="20">
    <source>
        <dbReference type="SAM" id="Coils"/>
    </source>
</evidence>
<accession>A0A9B0T3M7</accession>
<evidence type="ECO:0000256" key="4">
    <source>
        <dbReference type="ARBA" id="ARBA00022443"/>
    </source>
</evidence>
<dbReference type="CTD" id="54806"/>
<dbReference type="PROSITE" id="PS50002">
    <property type="entry name" value="SH3"/>
    <property type="match status" value="1"/>
</dbReference>
<feature type="compositionally biased region" description="Basic and acidic residues" evidence="21">
    <location>
        <begin position="451"/>
        <end position="460"/>
    </location>
</feature>
<dbReference type="OrthoDB" id="2096344at2759"/>
<comment type="function">
    <text evidence="16">Involved in vesicle trafficking and required for ciliogenesis, formation of primary non-motile cilium, and recruitment of RAB8A to the basal body of primary cilium. Component of the tectonic-like complex, a complex localized at the transition zone of primary cilia and acting as a barrier that prevents diffusion of transmembrane proteins between the cilia and plasma membranes. Involved in neuronal differentiation. As a positive modulator of classical Wnt signaling, may play a crucial role in ciliary signaling during cerebellum embryonic development.</text>
</comment>
<keyword evidence="4 18" id="KW-0728">SH3 domain</keyword>
<dbReference type="PANTHER" id="PTHR44499">
    <property type="entry name" value="JOUBERIN"/>
    <property type="match status" value="1"/>
</dbReference>
<dbReference type="RefSeq" id="XP_006834780.1">
    <property type="nucleotide sequence ID" value="XM_006834717.1"/>
</dbReference>
<dbReference type="Pfam" id="PF00018">
    <property type="entry name" value="SH3_1"/>
    <property type="match status" value="1"/>
</dbReference>
<evidence type="ECO:0000256" key="6">
    <source>
        <dbReference type="ARBA" id="ARBA00022490"/>
    </source>
</evidence>
<dbReference type="InterPro" id="IPR001452">
    <property type="entry name" value="SH3_domain"/>
</dbReference>
<feature type="compositionally biased region" description="Basic residues" evidence="21">
    <location>
        <begin position="461"/>
        <end position="471"/>
    </location>
</feature>
<evidence type="ECO:0000313" key="23">
    <source>
        <dbReference type="Proteomes" id="UP000504623"/>
    </source>
</evidence>
<evidence type="ECO:0000256" key="8">
    <source>
        <dbReference type="ARBA" id="ARBA00022574"/>
    </source>
</evidence>
<evidence type="ECO:0000256" key="17">
    <source>
        <dbReference type="ARBA" id="ARBA00071144"/>
    </source>
</evidence>
<evidence type="ECO:0000256" key="7">
    <source>
        <dbReference type="ARBA" id="ARBA00022553"/>
    </source>
</evidence>
<feature type="coiled-coil region" evidence="20">
    <location>
        <begin position="340"/>
        <end position="372"/>
    </location>
</feature>
<feature type="region of interest" description="Disordered" evidence="21">
    <location>
        <begin position="1"/>
        <end position="68"/>
    </location>
</feature>
<dbReference type="PROSITE" id="PS50294">
    <property type="entry name" value="WD_REPEATS_REGION"/>
    <property type="match status" value="1"/>
</dbReference>
<evidence type="ECO:0000256" key="5">
    <source>
        <dbReference type="ARBA" id="ARBA00022473"/>
    </source>
</evidence>
<dbReference type="PANTHER" id="PTHR44499:SF1">
    <property type="entry name" value="JOUBERIN"/>
    <property type="match status" value="1"/>
</dbReference>
<dbReference type="FunFam" id="2.30.30.40:FF:000132">
    <property type="entry name" value="jouberin isoform X2"/>
    <property type="match status" value="1"/>
</dbReference>
<dbReference type="Proteomes" id="UP000504623">
    <property type="component" value="Unplaced"/>
</dbReference>
<dbReference type="GO" id="GO:0005814">
    <property type="term" value="C:centriole"/>
    <property type="evidence" value="ECO:0007669"/>
    <property type="project" value="UniProtKB-SubCell"/>
</dbReference>
<evidence type="ECO:0000313" key="24">
    <source>
        <dbReference type="RefSeq" id="XP_006834780.1"/>
    </source>
</evidence>
<protein>
    <recommendedName>
        <fullName evidence="17">Jouberin</fullName>
    </recommendedName>
</protein>
<evidence type="ECO:0000256" key="21">
    <source>
        <dbReference type="SAM" id="MobiDB-lite"/>
    </source>
</evidence>
<feature type="compositionally biased region" description="Basic and acidic residues" evidence="21">
    <location>
        <begin position="291"/>
        <end position="309"/>
    </location>
</feature>
<proteinExistence type="predicted"/>
<feature type="repeat" description="WD" evidence="19">
    <location>
        <begin position="1013"/>
        <end position="1042"/>
    </location>
</feature>
<keyword evidence="7" id="KW-0597">Phosphoprotein</keyword>
<organism evidence="23 24">
    <name type="scientific">Chrysochloris asiatica</name>
    <name type="common">Cape golden mole</name>
    <dbReference type="NCBI Taxonomy" id="185453"/>
    <lineage>
        <taxon>Eukaryota</taxon>
        <taxon>Metazoa</taxon>
        <taxon>Chordata</taxon>
        <taxon>Craniata</taxon>
        <taxon>Vertebrata</taxon>
        <taxon>Euteleostomi</taxon>
        <taxon>Mammalia</taxon>
        <taxon>Eutheria</taxon>
        <taxon>Afrotheria</taxon>
        <taxon>Chrysochloridae</taxon>
        <taxon>Chrysochlorinae</taxon>
        <taxon>Chrysochloris</taxon>
    </lineage>
</organism>
<dbReference type="InterPro" id="IPR036322">
    <property type="entry name" value="WD40_repeat_dom_sf"/>
</dbReference>
<dbReference type="SUPFAM" id="SSF50978">
    <property type="entry name" value="WD40 repeat-like"/>
    <property type="match status" value="1"/>
</dbReference>
<dbReference type="InterPro" id="IPR015943">
    <property type="entry name" value="WD40/YVTN_repeat-like_dom_sf"/>
</dbReference>
<keyword evidence="23" id="KW-1185">Reference proteome</keyword>
<keyword evidence="14" id="KW-0206">Cytoskeleton</keyword>
<keyword evidence="15" id="KW-0966">Cell projection</keyword>
<evidence type="ECO:0000256" key="12">
    <source>
        <dbReference type="ARBA" id="ARBA00022949"/>
    </source>
</evidence>
<feature type="repeat" description="WD" evidence="19">
    <location>
        <begin position="812"/>
        <end position="844"/>
    </location>
</feature>
<dbReference type="Gene3D" id="2.30.30.40">
    <property type="entry name" value="SH3 Domains"/>
    <property type="match status" value="1"/>
</dbReference>
<keyword evidence="9" id="KW-0677">Repeat</keyword>
<feature type="region of interest" description="Disordered" evidence="21">
    <location>
        <begin position="435"/>
        <end position="489"/>
    </location>
</feature>
<keyword evidence="10" id="KW-0221">Differentiation</keyword>
<gene>
    <name evidence="24" type="primary">AHI1</name>
</gene>
<dbReference type="SUPFAM" id="SSF50044">
    <property type="entry name" value="SH3-domain"/>
    <property type="match status" value="1"/>
</dbReference>
<dbReference type="SMART" id="SM00320">
    <property type="entry name" value="WD40"/>
    <property type="match status" value="7"/>
</dbReference>
<feature type="compositionally biased region" description="Polar residues" evidence="21">
    <location>
        <begin position="439"/>
        <end position="449"/>
    </location>
</feature>
<evidence type="ECO:0000256" key="13">
    <source>
        <dbReference type="ARBA" id="ARBA00023069"/>
    </source>
</evidence>
<evidence type="ECO:0000256" key="16">
    <source>
        <dbReference type="ARBA" id="ARBA00058395"/>
    </source>
</evidence>
<feature type="compositionally biased region" description="Basic and acidic residues" evidence="21">
    <location>
        <begin position="382"/>
        <end position="391"/>
    </location>
</feature>
<dbReference type="CDD" id="cd11812">
    <property type="entry name" value="SH3_AHI-1"/>
    <property type="match status" value="1"/>
</dbReference>
<feature type="compositionally biased region" description="Polar residues" evidence="21">
    <location>
        <begin position="237"/>
        <end position="250"/>
    </location>
</feature>
<keyword evidence="5" id="KW-0217">Developmental protein</keyword>
<feature type="domain" description="SH3" evidence="22">
    <location>
        <begin position="1212"/>
        <end position="1272"/>
    </location>
</feature>
<evidence type="ECO:0000259" key="22">
    <source>
        <dbReference type="PROSITE" id="PS50002"/>
    </source>
</evidence>
<evidence type="ECO:0000256" key="15">
    <source>
        <dbReference type="ARBA" id="ARBA00023273"/>
    </source>
</evidence>
<keyword evidence="20" id="KW-0175">Coiled coil</keyword>
<keyword evidence="12" id="KW-0965">Cell junction</keyword>
<dbReference type="InterPro" id="IPR052803">
    <property type="entry name" value="Cilium-Associated_Jouberin"/>
</dbReference>
<name>A0A9B0T3M7_CHRAS</name>
<sequence>MHRLHQRCAVAPPRPTRRRLRAGRWRALTRGQQSRRRAQATSERGRRGPGLPSWARGATSHCPSVGSGGTGAQRLCALGFVSTLLSHWWREPGAGALSGAAVVAAWPLLRSESTRPVPRALAKGGMRLLRNMWTTLVVSDHPKTRFNALDTNTQRPVESEAKIKTKVRFEELLKTHNDLIRERKKLKKKIVKSGESISAKFFSSVNSSSIPNTRNAGVALWTDPFRSKVQNTKETESDGVSVTNVTNSPEKSMRVTKSKLRQSQSMENLSDDASMEEDKQGKSNRKVTKAVRQETPHDMEPETSERKTDSTQQKARTKSKLGVAHQKSETTDEVKVKNDLDEEEELLQVYQLQVAEEMAKEIKKKIRRKLKEQLTYFPSDTSLHDDKLSTEKRKKKKKKVPTLSTAETSTLTISELERDKVESELKKDSPDAAMILDSHQGQEINSVEQNVEDRIEDDKKSKPKKTKKKTKAVSDDHEDTDGDGVHEITSRDSPVYPKCLLDDNLVLGVYIHRTDRLKSDFMISHPMVKIHVVDANTGQYVKKDDSERPVSSYYEKDSVDYILPIMTQPYDFKQLKSRLPEWEEQIIFNENFPYLLRDFDESPKVILFFEILDFLSMDEIRNNSEVQNRECGFRKIAWAFLKLLGANGNVNINSKLRLQLYHPPAKPRSQTNVVEIFDWWSKCPRNRYPSTLYVTIRGLKVPDCIKPSYRSMMALQEEKGKPVYSERHCESSPVDSEPGLEDSKEVVRWKRLPGQACRIPNKHLFSLNAGERGCFCVAFSQNGRILAAACASRDGYPIILYEIPSGRFMRELCGHLNVIYDLCWSNDDRYVLTASSDGTARIWKNEINNTSTFRVLPHPSFVYTAKFHPVVKELVVTGCYDSVIRIWKVDTRENPAILIRQFDTHKSFINSICFDTEGHHMYSGDCMGVIVVWNTYVKVNDLQHSVRHWSVNKEIKESEFKGIPISYLEVHPNGKRLLIHTKDSTLRIMDLRILAARKFVGAANYREKIHSTLTPCGTFLFAGSEDGIVYVWNTETGEQVAMYSDLPFKSPIRDISYHPLEHMVAFCAFGQNEPILLYIYDFHVAQQEAELFKQYNGTSPFPGIHQSQAALCTCPKLPHQGSFQIDEFVHTENSSLKMQQVKQRLDSVTEVIRACAAKVNKNLSFTSTSASLQQPKFTQAKTLPTQEVLRQFGFPQTGIISLERRPCHHHVDTAPTVVALYDYTANRSDELTIHRGDIIRVFFKDNEDWWYGSVGKGQEGYFPANHVASETLYQELPPEIKERSPPLSPKEKTKIEKPSSASLKVNVFMNKNYI</sequence>
<evidence type="ECO:0000256" key="19">
    <source>
        <dbReference type="PROSITE-ProRule" id="PRU00221"/>
    </source>
</evidence>
<dbReference type="PROSITE" id="PS50082">
    <property type="entry name" value="WD_REPEATS_2"/>
    <property type="match status" value="3"/>
</dbReference>
<dbReference type="InterPro" id="IPR036028">
    <property type="entry name" value="SH3-like_dom_sf"/>
</dbReference>
<feature type="compositionally biased region" description="Basic and acidic residues" evidence="21">
    <location>
        <begin position="326"/>
        <end position="335"/>
    </location>
</feature>
<dbReference type="SMART" id="SM00326">
    <property type="entry name" value="SH3"/>
    <property type="match status" value="1"/>
</dbReference>
<evidence type="ECO:0000256" key="3">
    <source>
        <dbReference type="ARBA" id="ARBA00004536"/>
    </source>
</evidence>
<dbReference type="GO" id="GO:0044458">
    <property type="term" value="P:motile cilium assembly"/>
    <property type="evidence" value="ECO:0007669"/>
    <property type="project" value="TreeGrafter"/>
</dbReference>
<dbReference type="Gene3D" id="2.130.10.10">
    <property type="entry name" value="YVTN repeat-like/Quinoprotein amine dehydrogenase"/>
    <property type="match status" value="1"/>
</dbReference>
<dbReference type="InterPro" id="IPR035832">
    <property type="entry name" value="AHI1_SH3"/>
</dbReference>
<evidence type="ECO:0000256" key="18">
    <source>
        <dbReference type="PROSITE-ProRule" id="PRU00192"/>
    </source>
</evidence>
<dbReference type="FunFam" id="2.130.10.10:FF:000112">
    <property type="entry name" value="jouberin isoform X2"/>
    <property type="match status" value="1"/>
</dbReference>
<evidence type="ECO:0000256" key="1">
    <source>
        <dbReference type="ARBA" id="ARBA00004114"/>
    </source>
</evidence>
<feature type="region of interest" description="Disordered" evidence="21">
    <location>
        <begin position="380"/>
        <end position="408"/>
    </location>
</feature>
<keyword evidence="13" id="KW-0969">Cilium</keyword>
<keyword evidence="8 19" id="KW-0853">WD repeat</keyword>
<feature type="compositionally biased region" description="Basic residues" evidence="21">
    <location>
        <begin position="15"/>
        <end position="24"/>
    </location>
</feature>
<evidence type="ECO:0000256" key="2">
    <source>
        <dbReference type="ARBA" id="ARBA00004120"/>
    </source>
</evidence>
<keyword evidence="11" id="KW-0970">Cilium biogenesis/degradation</keyword>
<dbReference type="GO" id="GO:0005912">
    <property type="term" value="C:adherens junction"/>
    <property type="evidence" value="ECO:0007669"/>
    <property type="project" value="UniProtKB-SubCell"/>
</dbReference>
<evidence type="ECO:0000256" key="11">
    <source>
        <dbReference type="ARBA" id="ARBA00022794"/>
    </source>
</evidence>
<evidence type="ECO:0000256" key="14">
    <source>
        <dbReference type="ARBA" id="ARBA00023212"/>
    </source>
</evidence>
<feature type="region of interest" description="Disordered" evidence="21">
    <location>
        <begin position="230"/>
        <end position="335"/>
    </location>
</feature>
<comment type="subcellular location">
    <subcellularLocation>
        <location evidence="3">Cell junction</location>
        <location evidence="3">Adherens junction</location>
    </subcellularLocation>
    <subcellularLocation>
        <location evidence="2">Cytoplasm</location>
        <location evidence="2">Cytoskeleton</location>
        <location evidence="2">Cilium basal body</location>
    </subcellularLocation>
    <subcellularLocation>
        <location evidence="1">Cytoplasm</location>
        <location evidence="1">Cytoskeleton</location>
        <location evidence="1">Microtubule organizing center</location>
        <location evidence="1">Centrosome</location>
        <location evidence="1">Centriole</location>
    </subcellularLocation>
</comment>
<dbReference type="PRINTS" id="PR00452">
    <property type="entry name" value="SH3DOMAIN"/>
</dbReference>
<reference evidence="24" key="1">
    <citation type="submission" date="2025-08" db="UniProtKB">
        <authorList>
            <consortium name="RefSeq"/>
        </authorList>
    </citation>
    <scope>IDENTIFICATION</scope>
    <source>
        <tissue evidence="24">Spleen</tissue>
    </source>
</reference>
<dbReference type="GO" id="GO:0030154">
    <property type="term" value="P:cell differentiation"/>
    <property type="evidence" value="ECO:0007669"/>
    <property type="project" value="UniProtKB-KW"/>
</dbReference>
<dbReference type="GeneID" id="102833466"/>